<organism evidence="3 4">
    <name type="scientific">Cupriavidus pauculus</name>
    <dbReference type="NCBI Taxonomy" id="82633"/>
    <lineage>
        <taxon>Bacteria</taxon>
        <taxon>Pseudomonadati</taxon>
        <taxon>Pseudomonadota</taxon>
        <taxon>Betaproteobacteria</taxon>
        <taxon>Burkholderiales</taxon>
        <taxon>Burkholderiaceae</taxon>
        <taxon>Cupriavidus</taxon>
    </lineage>
</organism>
<comment type="caution">
    <text evidence="3">The sequence shown here is derived from an EMBL/GenBank/DDBJ whole genome shotgun (WGS) entry which is preliminary data.</text>
</comment>
<dbReference type="RefSeq" id="WP_101683499.1">
    <property type="nucleotide sequence ID" value="NZ_PJRP01000011.1"/>
</dbReference>
<protein>
    <submittedName>
        <fullName evidence="3">Uncharacterized protein</fullName>
    </submittedName>
</protein>
<keyword evidence="2" id="KW-0472">Membrane</keyword>
<evidence type="ECO:0000256" key="2">
    <source>
        <dbReference type="SAM" id="Phobius"/>
    </source>
</evidence>
<feature type="region of interest" description="Disordered" evidence="1">
    <location>
        <begin position="59"/>
        <end position="81"/>
    </location>
</feature>
<evidence type="ECO:0000256" key="1">
    <source>
        <dbReference type="SAM" id="MobiDB-lite"/>
    </source>
</evidence>
<proteinExistence type="predicted"/>
<dbReference type="Proteomes" id="UP000234341">
    <property type="component" value="Unassembled WGS sequence"/>
</dbReference>
<accession>A0A2N5C8E4</accession>
<name>A0A2N5C8E4_9BURK</name>
<dbReference type="EMBL" id="PJRP01000011">
    <property type="protein sequence ID" value="PLP98484.1"/>
    <property type="molecule type" value="Genomic_DNA"/>
</dbReference>
<keyword evidence="2" id="KW-1133">Transmembrane helix</keyword>
<feature type="transmembrane region" description="Helical" evidence="2">
    <location>
        <begin position="6"/>
        <end position="24"/>
    </location>
</feature>
<keyword evidence="2" id="KW-0812">Transmembrane</keyword>
<sequence length="111" mass="11915">MWNGEGIAGIAVMATLIVVGDLAWADMPDMPAKPACVDVEVNGERAPSYACLTQQLAPPHNAKTEQRQLGSESIANRPSNQLGLYNRAATEHRMGNTFGSSVLPQRPVDNK</sequence>
<gene>
    <name evidence="3" type="ORF">CYJ10_21605</name>
</gene>
<reference evidence="3 4" key="1">
    <citation type="submission" date="2017-12" db="EMBL/GenBank/DDBJ databases">
        <title>Genome sequence of the active heterotrophic nitrifier-denitrifier, Cupriavidus pauculus UM1.</title>
        <authorList>
            <person name="Putonti C."/>
            <person name="Castignetti D."/>
        </authorList>
    </citation>
    <scope>NUCLEOTIDE SEQUENCE [LARGE SCALE GENOMIC DNA]</scope>
    <source>
        <strain evidence="3 4">UM1</strain>
    </source>
</reference>
<dbReference type="OrthoDB" id="6025249at2"/>
<dbReference type="AlphaFoldDB" id="A0A2N5C8E4"/>
<feature type="compositionally biased region" description="Polar residues" evidence="1">
    <location>
        <begin position="67"/>
        <end position="81"/>
    </location>
</feature>
<evidence type="ECO:0000313" key="3">
    <source>
        <dbReference type="EMBL" id="PLP98484.1"/>
    </source>
</evidence>
<evidence type="ECO:0000313" key="4">
    <source>
        <dbReference type="Proteomes" id="UP000234341"/>
    </source>
</evidence>